<dbReference type="Proteomes" id="UP001227268">
    <property type="component" value="Unassembled WGS sequence"/>
</dbReference>
<keyword evidence="2" id="KW-1185">Reference proteome</keyword>
<proteinExistence type="predicted"/>
<name>A0ACC2VSE6_9TREE</name>
<evidence type="ECO:0000313" key="2">
    <source>
        <dbReference type="Proteomes" id="UP001227268"/>
    </source>
</evidence>
<reference evidence="1" key="1">
    <citation type="submission" date="2023-04" db="EMBL/GenBank/DDBJ databases">
        <title>Draft Genome sequencing of Naganishia species isolated from polar environments using Oxford Nanopore Technology.</title>
        <authorList>
            <person name="Leo P."/>
            <person name="Venkateswaran K."/>
        </authorList>
    </citation>
    <scope>NUCLEOTIDE SEQUENCE</scope>
    <source>
        <strain evidence="1">MNA-CCFEE 5423</strain>
    </source>
</reference>
<protein>
    <submittedName>
        <fullName evidence="1">Uncharacterized protein</fullName>
    </submittedName>
</protein>
<organism evidence="1 2">
    <name type="scientific">Naganishia friedmannii</name>
    <dbReference type="NCBI Taxonomy" id="89922"/>
    <lineage>
        <taxon>Eukaryota</taxon>
        <taxon>Fungi</taxon>
        <taxon>Dikarya</taxon>
        <taxon>Basidiomycota</taxon>
        <taxon>Agaricomycotina</taxon>
        <taxon>Tremellomycetes</taxon>
        <taxon>Filobasidiales</taxon>
        <taxon>Filobasidiaceae</taxon>
        <taxon>Naganishia</taxon>
    </lineage>
</organism>
<comment type="caution">
    <text evidence="1">The sequence shown here is derived from an EMBL/GenBank/DDBJ whole genome shotgun (WGS) entry which is preliminary data.</text>
</comment>
<evidence type="ECO:0000313" key="1">
    <source>
        <dbReference type="EMBL" id="KAJ9101817.1"/>
    </source>
</evidence>
<sequence>MAEVERPIPVITIAKRTRNDLPFAQKKFLKKTKRGKVIKVLRERYLRDDIPCGYEGCKECVDYPGYRAALPSVGYNKHTKWTQEAGHWLVVDTNIVLGQMDLLAALPAAIPLVLPSTTLAEVRHRSLPLYNRLQQLISEEDRHVWVFWNEQRRETATKVEYASAVEDADIADEDENEAAEQEESGGGKSRESVNDRNDRAIRLTLQFYNSHLMSQPKPRGSSHPQLILLTDDRANRTKAQDMGLSATSARDYVEGLPEELKVKLIDLVATGSGDGHGPSGDASKRIYADYLPQATLQAGITRGIFHQGHFNADPYNYLEGTVSSPTYDKRILLVGRESMNRSVNGDVVVVQLLPEAEWKAPGEEVVDQDVALKDDDADDEEPEVEEVERTEAQLAAKEERNAKELADKPKIKQPTGRVVGIIKRNWRAYVCHLDSSSVSEAASTALAQQTVFATPVDRKLPRIRMRTRQAPSLLDQKFLVSLDSWSPHSRYPDGHFVRALGKVESKEAEQESLLLEYEVPYRPFGRAILDCLPAEGDTWVVPTKSADNVIWRDREDLRELLICSIDPVGCQDIDDALHARPLPNGNIEAGVHIADVSHFVHPDNPMDSEAASRGTTVYLVDKRIDMLPSLLGTNLCSLRPFVERLAFSAIWELTPEGEIVSTRFTKSVIASKEAFTYQAAQDRKDNQSLQDPLTEGIRLLNRLAIKLKEGRMRAGALSLSSPELKIHLDTNEGAPEPIDVEQKQSLETNSLVEEFMLLANISVAKKIQEAYPQTAVLRRHLPPPKTNFETLQDILQKKKGMTLDVTSSKALAESLDHCVIPSEPEFNTLVRIMATRCMLAAEYFCSGSVSKDTFGHYGLASPIYTHFTSPIRRYADVLAHRQLAAAIGYTPLHPSLQSKSHVERTLSVVNRRHRLAQMAGRASVEFYVGLALKGRSIKAGEGAPAATEDAFVIRTFRNGLAVFVPTLGLEGLIEFKKDIHTFDPEDYAITLPTDKGDVTVSVFDKVSVSISIEKDKSTQRAKVKMELVKPVNSSSL</sequence>
<dbReference type="EMBL" id="JASBWT010000009">
    <property type="protein sequence ID" value="KAJ9101817.1"/>
    <property type="molecule type" value="Genomic_DNA"/>
</dbReference>
<gene>
    <name evidence="1" type="ORF">QFC21_003156</name>
</gene>
<accession>A0ACC2VSE6</accession>